<dbReference type="RefSeq" id="WP_309938762.1">
    <property type="nucleotide sequence ID" value="NZ_AP025305.1"/>
</dbReference>
<protein>
    <submittedName>
        <fullName evidence="1">Uncharacterized protein</fullName>
    </submittedName>
</protein>
<sequence>MNIDLSKLALVDIEFYSGDIPAPYCHTYKILVEYKKGLQTSFELKYLDREDLSEDEIYMEGFTPNDDVNWQGTIPTVWADELKELITKTTWVKNKFTRNAEESVIRVTMMDNTSKTFEGTPSDIRHWESFNQELIQAIYEISRKERPLCVRFLRNKGKSIFKEFSLKASFEKREIQFEVNDNGEISQKHVPWKNLKDILKHIYAPDFIYENAKENKPKKRGDYIDIGEELWYKLGEGVVNNNNKYDALAELINIFEEPID</sequence>
<gene>
    <name evidence="1" type="ORF">HNQ88_002225</name>
</gene>
<name>A0AAE4BSU6_9BACT</name>
<reference evidence="1" key="1">
    <citation type="submission" date="2023-07" db="EMBL/GenBank/DDBJ databases">
        <title>Genomic Encyclopedia of Type Strains, Phase IV (KMG-IV): sequencing the most valuable type-strain genomes for metagenomic binning, comparative biology and taxonomic classification.</title>
        <authorList>
            <person name="Goeker M."/>
        </authorList>
    </citation>
    <scope>NUCLEOTIDE SEQUENCE</scope>
    <source>
        <strain evidence="1">DSM 26174</strain>
    </source>
</reference>
<keyword evidence="2" id="KW-1185">Reference proteome</keyword>
<dbReference type="Proteomes" id="UP001185092">
    <property type="component" value="Unassembled WGS sequence"/>
</dbReference>
<organism evidence="1 2">
    <name type="scientific">Aureibacter tunicatorum</name>
    <dbReference type="NCBI Taxonomy" id="866807"/>
    <lineage>
        <taxon>Bacteria</taxon>
        <taxon>Pseudomonadati</taxon>
        <taxon>Bacteroidota</taxon>
        <taxon>Cytophagia</taxon>
        <taxon>Cytophagales</taxon>
        <taxon>Persicobacteraceae</taxon>
        <taxon>Aureibacter</taxon>
    </lineage>
</organism>
<evidence type="ECO:0000313" key="1">
    <source>
        <dbReference type="EMBL" id="MDR6239188.1"/>
    </source>
</evidence>
<comment type="caution">
    <text evidence="1">The sequence shown here is derived from an EMBL/GenBank/DDBJ whole genome shotgun (WGS) entry which is preliminary data.</text>
</comment>
<dbReference type="EMBL" id="JAVDQD010000002">
    <property type="protein sequence ID" value="MDR6239188.1"/>
    <property type="molecule type" value="Genomic_DNA"/>
</dbReference>
<proteinExistence type="predicted"/>
<accession>A0AAE4BSU6</accession>
<dbReference type="AlphaFoldDB" id="A0AAE4BSU6"/>
<evidence type="ECO:0000313" key="2">
    <source>
        <dbReference type="Proteomes" id="UP001185092"/>
    </source>
</evidence>